<proteinExistence type="predicted"/>
<dbReference type="HOGENOM" id="CLU_1731553_0_0_1"/>
<sequence>MSINMTRRQSYGIPNTRKLKFPDVGHTEVRRYAALGKALHRGNGYAFRYRGMISNAFNGVSSTADHLNQQRGEIEFTSTGPVVSSQNVMTYELIIRKRVFFAMSFPQIYPSVKISAPPQAPANKVKSLQIKIWRILSPGLAGPHEYRVSET</sequence>
<reference evidence="1" key="1">
    <citation type="submission" date="2011-11" db="EMBL/GenBank/DDBJ databases">
        <title>The Genome Sequence of Fusarium oxysporum II5.</title>
        <authorList>
            <consortium name="The Broad Institute Genome Sequencing Platform"/>
            <person name="Ma L.-J."/>
            <person name="Gale L.R."/>
            <person name="Schwartz D.C."/>
            <person name="Zhou S."/>
            <person name="Corby-Kistler H."/>
            <person name="Young S.K."/>
            <person name="Zeng Q."/>
            <person name="Gargeya S."/>
            <person name="Fitzgerald M."/>
            <person name="Haas B."/>
            <person name="Abouelleil A."/>
            <person name="Alvarado L."/>
            <person name="Arachchi H.M."/>
            <person name="Berlin A."/>
            <person name="Brown A."/>
            <person name="Chapman S.B."/>
            <person name="Chen Z."/>
            <person name="Dunbar C."/>
            <person name="Freedman E."/>
            <person name="Gearin G."/>
            <person name="Goldberg J."/>
            <person name="Griggs A."/>
            <person name="Gujja S."/>
            <person name="Heiman D."/>
            <person name="Howarth C."/>
            <person name="Larson L."/>
            <person name="Lui A."/>
            <person name="MacDonald P.J.P."/>
            <person name="Montmayeur A."/>
            <person name="Murphy C."/>
            <person name="Neiman D."/>
            <person name="Pearson M."/>
            <person name="Priest M."/>
            <person name="Roberts A."/>
            <person name="Saif S."/>
            <person name="Shea T."/>
            <person name="Shenoy N."/>
            <person name="Sisk P."/>
            <person name="Stolte C."/>
            <person name="Sykes S."/>
            <person name="Wortman J."/>
            <person name="Nusbaum C."/>
            <person name="Birren B."/>
        </authorList>
    </citation>
    <scope>NUCLEOTIDE SEQUENCE [LARGE SCALE GENOMIC DNA]</scope>
    <source>
        <strain evidence="1">54006</strain>
    </source>
</reference>
<name>X0JQ07_FUSO5</name>
<gene>
    <name evidence="1" type="ORF">FOIG_06187</name>
</gene>
<dbReference type="AlphaFoldDB" id="X0JQ07"/>
<dbReference type="EMBL" id="JH658279">
    <property type="protein sequence ID" value="EXM03344.1"/>
    <property type="molecule type" value="Genomic_DNA"/>
</dbReference>
<protein>
    <submittedName>
        <fullName evidence="1">Uncharacterized protein</fullName>
    </submittedName>
</protein>
<reference evidence="1" key="2">
    <citation type="submission" date="2012-05" db="EMBL/GenBank/DDBJ databases">
        <title>The Genome Annotation of Fusarium oxysporum II5.</title>
        <authorList>
            <consortium name="The Broad Institute Genomics Platform"/>
            <person name="Ma L.-J."/>
            <person name="Corby-Kistler H."/>
            <person name="Broz K."/>
            <person name="Gale L.R."/>
            <person name="Jonkers W."/>
            <person name="O'Donnell K."/>
            <person name="Ploetz R."/>
            <person name="Steinberg C."/>
            <person name="Schwartz D.C."/>
            <person name="VanEtten H."/>
            <person name="Zhou S."/>
            <person name="Young S.K."/>
            <person name="Zeng Q."/>
            <person name="Gargeya S."/>
            <person name="Fitzgerald M."/>
            <person name="Abouelleil A."/>
            <person name="Alvarado L."/>
            <person name="Chapman S.B."/>
            <person name="Gainer-Dewar J."/>
            <person name="Goldberg J."/>
            <person name="Griggs A."/>
            <person name="Gujja S."/>
            <person name="Hansen M."/>
            <person name="Howarth C."/>
            <person name="Imamovic A."/>
            <person name="Ireland A."/>
            <person name="Larimer J."/>
            <person name="McCowan C."/>
            <person name="Murphy C."/>
            <person name="Pearson M."/>
            <person name="Poon T.W."/>
            <person name="Priest M."/>
            <person name="Roberts A."/>
            <person name="Saif S."/>
            <person name="Shea T."/>
            <person name="Sykes S."/>
            <person name="Wortman J."/>
            <person name="Nusbaum C."/>
            <person name="Birren B."/>
        </authorList>
    </citation>
    <scope>NUCLEOTIDE SEQUENCE</scope>
    <source>
        <strain evidence="1">54006</strain>
    </source>
</reference>
<organism evidence="1">
    <name type="scientific">Fusarium odoratissimum (strain NRRL 54006)</name>
    <dbReference type="NCBI Taxonomy" id="1089451"/>
    <lineage>
        <taxon>Eukaryota</taxon>
        <taxon>Fungi</taxon>
        <taxon>Dikarya</taxon>
        <taxon>Ascomycota</taxon>
        <taxon>Pezizomycotina</taxon>
        <taxon>Sordariomycetes</taxon>
        <taxon>Hypocreomycetidae</taxon>
        <taxon>Hypocreales</taxon>
        <taxon>Nectriaceae</taxon>
        <taxon>Fusarium</taxon>
        <taxon>Fusarium oxysporum species complex</taxon>
        <taxon>Fusarium oxysporum f. sp. cubense (strain race 4)</taxon>
    </lineage>
</organism>
<dbReference type="Proteomes" id="UP000030685">
    <property type="component" value="Unassembled WGS sequence"/>
</dbReference>
<dbReference type="VEuPathDB" id="FungiDB:FOIG_06187"/>
<evidence type="ECO:0000313" key="1">
    <source>
        <dbReference type="EMBL" id="EXM03344.1"/>
    </source>
</evidence>
<dbReference type="RefSeq" id="XP_031065433.1">
    <property type="nucleotide sequence ID" value="XM_031205184.1"/>
</dbReference>
<accession>X0JQ07</accession>
<dbReference type="GeneID" id="42031362"/>